<dbReference type="PROSITE" id="PS51379">
    <property type="entry name" value="4FE4S_FER_2"/>
    <property type="match status" value="2"/>
</dbReference>
<proteinExistence type="predicted"/>
<dbReference type="NCBIfam" id="NF008434">
    <property type="entry name" value="PRK11274.1"/>
    <property type="match status" value="1"/>
</dbReference>
<dbReference type="Pfam" id="PF13183">
    <property type="entry name" value="Fer4_8"/>
    <property type="match status" value="1"/>
</dbReference>
<feature type="domain" description="4Fe-4S ferredoxin-type" evidence="7">
    <location>
        <begin position="16"/>
        <end position="46"/>
    </location>
</feature>
<evidence type="ECO:0000256" key="6">
    <source>
        <dbReference type="PIRNR" id="PIRNR000139"/>
    </source>
</evidence>
<dbReference type="PANTHER" id="PTHR32479:SF17">
    <property type="entry name" value="GLYCOLATE OXIDASE IRON-SULFUR SUBUNIT"/>
    <property type="match status" value="1"/>
</dbReference>
<dbReference type="AlphaFoldDB" id="A0A1G7YCV9"/>
<dbReference type="GO" id="GO:0051539">
    <property type="term" value="F:4 iron, 4 sulfur cluster binding"/>
    <property type="evidence" value="ECO:0007669"/>
    <property type="project" value="UniProtKB-UniRule"/>
</dbReference>
<dbReference type="InterPro" id="IPR004017">
    <property type="entry name" value="Cys_rich_dom"/>
</dbReference>
<dbReference type="EC" id="1.1.99.14" evidence="6"/>
<evidence type="ECO:0000313" key="9">
    <source>
        <dbReference type="Proteomes" id="UP000217076"/>
    </source>
</evidence>
<keyword evidence="5 6" id="KW-0411">Iron-sulfur</keyword>
<dbReference type="PANTHER" id="PTHR32479">
    <property type="entry name" value="GLYCOLATE OXIDASE IRON-SULFUR SUBUNIT"/>
    <property type="match status" value="1"/>
</dbReference>
<comment type="catalytic activity">
    <reaction evidence="6">
        <text>(R)-lactate + A = pyruvate + AH2</text>
        <dbReference type="Rhea" id="RHEA:15089"/>
        <dbReference type="ChEBI" id="CHEBI:13193"/>
        <dbReference type="ChEBI" id="CHEBI:15361"/>
        <dbReference type="ChEBI" id="CHEBI:16004"/>
        <dbReference type="ChEBI" id="CHEBI:17499"/>
    </reaction>
</comment>
<keyword evidence="1 6" id="KW-0004">4Fe-4S</keyword>
<evidence type="ECO:0000256" key="5">
    <source>
        <dbReference type="ARBA" id="ARBA00023014"/>
    </source>
</evidence>
<sequence length="436" mass="46866">MKTEFPDHRLAREPMLRQANDILRTCVHCGFCTATCPTYLLLGDELDSPRGRIYLLKQMLEKDTAPSPNVVRHIDRCLTCLSCMTTCPSGVDYMHLLEQGRAFIARNYERPRSERLLRQALVRILPHENRFRAALALSRAAGPVTSALKPRLPEPMQALMDQAPKTVPAAGPASRPGVFPAEGQRTRRVTLLTGCVQPALRPEINEATVRLLTRHGVEVVVAKGAGCCGAVVQHMGEMDKARALARANVIAWTRELEGGGLDAVVINTSGCGTTVKDYGHLLADDPELAEAARRIAGLARDVSEVLADILGEGGLKAPVIAPGMPVAYHAACSLQHGQQIKAPPRDLLKAAGFEVREVAEGHICCGSAGTYSVLEPELSGRLKARKLANLQATGARVVAAGNIGCLTHLDRDSDLTLVHTVELLDWATGGPRPVGV</sequence>
<dbReference type="Gene3D" id="1.10.1060.10">
    <property type="entry name" value="Alpha-helical ferredoxin"/>
    <property type="match status" value="1"/>
</dbReference>
<dbReference type="GO" id="GO:0019154">
    <property type="term" value="F:glycolate dehydrogenase activity"/>
    <property type="evidence" value="ECO:0007669"/>
    <property type="project" value="UniProtKB-EC"/>
</dbReference>
<dbReference type="SUPFAM" id="SSF46548">
    <property type="entry name" value="alpha-helical ferredoxin"/>
    <property type="match status" value="1"/>
</dbReference>
<name>A0A1G7YCV9_9PROT</name>
<evidence type="ECO:0000259" key="7">
    <source>
        <dbReference type="PROSITE" id="PS51379"/>
    </source>
</evidence>
<dbReference type="GO" id="GO:0046872">
    <property type="term" value="F:metal ion binding"/>
    <property type="evidence" value="ECO:0007669"/>
    <property type="project" value="UniProtKB-UniRule"/>
</dbReference>
<protein>
    <recommendedName>
        <fullName evidence="6">Glycolate oxidase iron-sulfur subunit</fullName>
        <ecNumber evidence="6">1.1.99.14</ecNumber>
    </recommendedName>
</protein>
<dbReference type="RefSeq" id="WP_092617163.1">
    <property type="nucleotide sequence ID" value="NZ_FNCV01000003.1"/>
</dbReference>
<dbReference type="OrthoDB" id="9765258at2"/>
<evidence type="ECO:0000256" key="3">
    <source>
        <dbReference type="ARBA" id="ARBA00022737"/>
    </source>
</evidence>
<evidence type="ECO:0000256" key="1">
    <source>
        <dbReference type="ARBA" id="ARBA00022485"/>
    </source>
</evidence>
<keyword evidence="2 6" id="KW-0479">Metal-binding</keyword>
<dbReference type="InterPro" id="IPR012257">
    <property type="entry name" value="Glc_ox_4Fe-4S"/>
</dbReference>
<comment type="catalytic activity">
    <reaction evidence="6">
        <text>glycolate + A = glyoxylate + AH2</text>
        <dbReference type="Rhea" id="RHEA:21264"/>
        <dbReference type="ChEBI" id="CHEBI:13193"/>
        <dbReference type="ChEBI" id="CHEBI:17499"/>
        <dbReference type="ChEBI" id="CHEBI:29805"/>
        <dbReference type="ChEBI" id="CHEBI:36655"/>
        <dbReference type="EC" id="1.1.99.14"/>
    </reaction>
</comment>
<dbReference type="STRING" id="83401.SAMN05421742_103263"/>
<organism evidence="8 9">
    <name type="scientific">Roseospirillum parvum</name>
    <dbReference type="NCBI Taxonomy" id="83401"/>
    <lineage>
        <taxon>Bacteria</taxon>
        <taxon>Pseudomonadati</taxon>
        <taxon>Pseudomonadota</taxon>
        <taxon>Alphaproteobacteria</taxon>
        <taxon>Rhodospirillales</taxon>
        <taxon>Rhodospirillaceae</taxon>
        <taxon>Roseospirillum</taxon>
    </lineage>
</organism>
<dbReference type="InterPro" id="IPR017900">
    <property type="entry name" value="4Fe4S_Fe_S_CS"/>
</dbReference>
<evidence type="ECO:0000256" key="2">
    <source>
        <dbReference type="ARBA" id="ARBA00022723"/>
    </source>
</evidence>
<dbReference type="PIRSF" id="PIRSF000139">
    <property type="entry name" value="Glc_ox_4Fe-4S"/>
    <property type="match status" value="1"/>
</dbReference>
<keyword evidence="3" id="KW-0677">Repeat</keyword>
<keyword evidence="4 6" id="KW-0408">Iron</keyword>
<evidence type="ECO:0000313" key="8">
    <source>
        <dbReference type="EMBL" id="SDG94159.1"/>
    </source>
</evidence>
<dbReference type="InterPro" id="IPR009051">
    <property type="entry name" value="Helical_ferredxn"/>
</dbReference>
<evidence type="ECO:0000256" key="4">
    <source>
        <dbReference type="ARBA" id="ARBA00023004"/>
    </source>
</evidence>
<comment type="cofactor">
    <cofactor evidence="6">
        <name>[4Fe-4S] cluster</name>
        <dbReference type="ChEBI" id="CHEBI:49883"/>
    </cofactor>
    <text evidence="6">Binds 2 [4Fe-4S] clusters.</text>
</comment>
<dbReference type="Pfam" id="PF02754">
    <property type="entry name" value="CCG"/>
    <property type="match status" value="2"/>
</dbReference>
<reference evidence="9" key="1">
    <citation type="submission" date="2016-10" db="EMBL/GenBank/DDBJ databases">
        <authorList>
            <person name="Varghese N."/>
            <person name="Submissions S."/>
        </authorList>
    </citation>
    <scope>NUCLEOTIDE SEQUENCE [LARGE SCALE GENOMIC DNA]</scope>
    <source>
        <strain evidence="9">930I</strain>
    </source>
</reference>
<gene>
    <name evidence="8" type="ORF">SAMN05421742_103263</name>
</gene>
<dbReference type="InterPro" id="IPR017896">
    <property type="entry name" value="4Fe4S_Fe-S-bd"/>
</dbReference>
<dbReference type="EMBL" id="FNCV01000003">
    <property type="protein sequence ID" value="SDG94159.1"/>
    <property type="molecule type" value="Genomic_DNA"/>
</dbReference>
<dbReference type="PROSITE" id="PS00198">
    <property type="entry name" value="4FE4S_FER_1"/>
    <property type="match status" value="1"/>
</dbReference>
<feature type="domain" description="4Fe-4S ferredoxin-type" evidence="7">
    <location>
        <begin position="68"/>
        <end position="97"/>
    </location>
</feature>
<keyword evidence="9" id="KW-1185">Reference proteome</keyword>
<dbReference type="Proteomes" id="UP000217076">
    <property type="component" value="Unassembled WGS sequence"/>
</dbReference>
<dbReference type="FunFam" id="1.10.1060.10:FF:000012">
    <property type="entry name" value="Glycolate oxidase iron-sulfur subunit"/>
    <property type="match status" value="1"/>
</dbReference>
<keyword evidence="6" id="KW-0813">Transport</keyword>
<accession>A0A1G7YCV9</accession>
<keyword evidence="6" id="KW-0249">Electron transport</keyword>
<comment type="function">
    <text evidence="6">Component of a complex that catalyzes the oxidation of glycolate to glyoxylate.</text>
</comment>